<feature type="transmembrane region" description="Helical" evidence="1">
    <location>
        <begin position="12"/>
        <end position="29"/>
    </location>
</feature>
<feature type="transmembrane region" description="Helical" evidence="1">
    <location>
        <begin position="134"/>
        <end position="154"/>
    </location>
</feature>
<feature type="transmembrane region" description="Helical" evidence="1">
    <location>
        <begin position="92"/>
        <end position="114"/>
    </location>
</feature>
<dbReference type="EMBL" id="JBHSCR010000017">
    <property type="protein sequence ID" value="MFC4349432.1"/>
    <property type="molecule type" value="Genomic_DNA"/>
</dbReference>
<gene>
    <name evidence="2" type="ORF">ACFO5Q_16385</name>
</gene>
<keyword evidence="1" id="KW-0812">Transmembrane</keyword>
<protein>
    <submittedName>
        <fullName evidence="2">Uncharacterized protein</fullName>
    </submittedName>
</protein>
<accession>A0ABV8UDS7</accession>
<organism evidence="2 3">
    <name type="scientific">Kordiimonas lipolytica</name>
    <dbReference type="NCBI Taxonomy" id="1662421"/>
    <lineage>
        <taxon>Bacteria</taxon>
        <taxon>Pseudomonadati</taxon>
        <taxon>Pseudomonadota</taxon>
        <taxon>Alphaproteobacteria</taxon>
        <taxon>Kordiimonadales</taxon>
        <taxon>Kordiimonadaceae</taxon>
        <taxon>Kordiimonas</taxon>
    </lineage>
</organism>
<keyword evidence="1" id="KW-1133">Transmembrane helix</keyword>
<evidence type="ECO:0000313" key="2">
    <source>
        <dbReference type="EMBL" id="MFC4349432.1"/>
    </source>
</evidence>
<sequence length="182" mass="20149">MKFLKSVEPIHIVLLLLLVIAGITGFVLMSEPPVDATGVAHATIPAMSVGGDGASKLATIGKAPFYFQIAVILLAGALLYMGVAPHKRDRTLLLFFAGGVGFALFVWVMLFTGYEHYILTGETTVFLGFPMPTNWMFWGIWGSFAAFDLFYVIFFRRYFFTPDEEAEFDALVEELKSERGDA</sequence>
<comment type="caution">
    <text evidence="2">The sequence shown here is derived from an EMBL/GenBank/DDBJ whole genome shotgun (WGS) entry which is preliminary data.</text>
</comment>
<name>A0ABV8UDS7_9PROT</name>
<keyword evidence="3" id="KW-1185">Reference proteome</keyword>
<feature type="transmembrane region" description="Helical" evidence="1">
    <location>
        <begin position="65"/>
        <end position="83"/>
    </location>
</feature>
<evidence type="ECO:0000313" key="3">
    <source>
        <dbReference type="Proteomes" id="UP001595776"/>
    </source>
</evidence>
<reference evidence="3" key="1">
    <citation type="journal article" date="2019" name="Int. J. Syst. Evol. Microbiol.">
        <title>The Global Catalogue of Microorganisms (GCM) 10K type strain sequencing project: providing services to taxonomists for standard genome sequencing and annotation.</title>
        <authorList>
            <consortium name="The Broad Institute Genomics Platform"/>
            <consortium name="The Broad Institute Genome Sequencing Center for Infectious Disease"/>
            <person name="Wu L."/>
            <person name="Ma J."/>
        </authorList>
    </citation>
    <scope>NUCLEOTIDE SEQUENCE [LARGE SCALE GENOMIC DNA]</scope>
    <source>
        <strain evidence="3">CGMCC 1.15304</strain>
    </source>
</reference>
<evidence type="ECO:0000256" key="1">
    <source>
        <dbReference type="SAM" id="Phobius"/>
    </source>
</evidence>
<dbReference type="RefSeq" id="WP_068146479.1">
    <property type="nucleotide sequence ID" value="NZ_JBHSCR010000017.1"/>
</dbReference>
<dbReference type="Proteomes" id="UP001595776">
    <property type="component" value="Unassembled WGS sequence"/>
</dbReference>
<proteinExistence type="predicted"/>
<keyword evidence="1" id="KW-0472">Membrane</keyword>